<protein>
    <submittedName>
        <fullName evidence="1">Carboxypeptidase-like regulatory domain-containing protein</fullName>
    </submittedName>
</protein>
<dbReference type="RefSeq" id="WP_269031990.1">
    <property type="nucleotide sequence ID" value="NZ_CP114040.1"/>
</dbReference>
<dbReference type="SUPFAM" id="SSF117074">
    <property type="entry name" value="Hypothetical protein PA1324"/>
    <property type="match status" value="1"/>
</dbReference>
<organism evidence="1 2">
    <name type="scientific">Nannocystis punicea</name>
    <dbReference type="NCBI Taxonomy" id="2995304"/>
    <lineage>
        <taxon>Bacteria</taxon>
        <taxon>Pseudomonadati</taxon>
        <taxon>Myxococcota</taxon>
        <taxon>Polyangia</taxon>
        <taxon>Nannocystales</taxon>
        <taxon>Nannocystaceae</taxon>
        <taxon>Nannocystis</taxon>
    </lineage>
</organism>
<dbReference type="EMBL" id="CP114040">
    <property type="protein sequence ID" value="WAS89680.1"/>
    <property type="molecule type" value="Genomic_DNA"/>
</dbReference>
<proteinExistence type="predicted"/>
<evidence type="ECO:0000313" key="1">
    <source>
        <dbReference type="EMBL" id="WAS89680.1"/>
    </source>
</evidence>
<evidence type="ECO:0000313" key="2">
    <source>
        <dbReference type="Proteomes" id="UP001164459"/>
    </source>
</evidence>
<sequence>MGRLETYRDGKLANTELSLCTEPDYKYQCPPGARVRTTRSAADGTFRFVDVPAGEFWITLHLPDSHCGGIFAPTRNDFSPARHCQPDAAGPCDIGVLFDCVPDELPPGSPVR</sequence>
<reference evidence="1" key="1">
    <citation type="submission" date="2022-11" db="EMBL/GenBank/DDBJ databases">
        <title>Minimal conservation of predation-associated metabolite biosynthetic gene clusters underscores biosynthetic potential of Myxococcota including descriptions for ten novel species: Archangium lansinium sp. nov., Myxococcus landrumus sp. nov., Nannocystis bai.</title>
        <authorList>
            <person name="Ahearne A."/>
            <person name="Stevens C."/>
            <person name="Dowd S."/>
        </authorList>
    </citation>
    <scope>NUCLEOTIDE SEQUENCE</scope>
    <source>
        <strain evidence="1">Fl3</strain>
    </source>
</reference>
<dbReference type="Proteomes" id="UP001164459">
    <property type="component" value="Chromosome"/>
</dbReference>
<keyword evidence="2" id="KW-1185">Reference proteome</keyword>
<accession>A0ABY7GRW2</accession>
<name>A0ABY7GRW2_9BACT</name>
<gene>
    <name evidence="1" type="ORF">O0S08_26095</name>
</gene>